<dbReference type="VEuPathDB" id="FungiDB:PSTT_01459"/>
<organism evidence="4 5">
    <name type="scientific">Puccinia striiformis</name>
    <dbReference type="NCBI Taxonomy" id="27350"/>
    <lineage>
        <taxon>Eukaryota</taxon>
        <taxon>Fungi</taxon>
        <taxon>Dikarya</taxon>
        <taxon>Basidiomycota</taxon>
        <taxon>Pucciniomycotina</taxon>
        <taxon>Pucciniomycetes</taxon>
        <taxon>Pucciniales</taxon>
        <taxon>Pucciniaceae</taxon>
        <taxon>Puccinia</taxon>
    </lineage>
</organism>
<dbReference type="Proteomes" id="UP000238274">
    <property type="component" value="Unassembled WGS sequence"/>
</dbReference>
<protein>
    <recommendedName>
        <fullName evidence="3">DDE Tnp4 domain-containing protein</fullName>
    </recommendedName>
</protein>
<accession>A0A2S4WCY3</accession>
<keyword evidence="5" id="KW-1185">Reference proteome</keyword>
<evidence type="ECO:0000256" key="2">
    <source>
        <dbReference type="ARBA" id="ARBA00022723"/>
    </source>
</evidence>
<comment type="cofactor">
    <cofactor evidence="1">
        <name>a divalent metal cation</name>
        <dbReference type="ChEBI" id="CHEBI:60240"/>
    </cofactor>
</comment>
<reference evidence="5" key="3">
    <citation type="journal article" date="2018" name="Mol. Plant Microbe Interact.">
        <title>Genome sequence resources for the wheat stripe rust pathogen (Puccinia striiformis f. sp. tritici) and the barley stripe rust pathogen (Puccinia striiformis f. sp. hordei).</title>
        <authorList>
            <person name="Xia C."/>
            <person name="Wang M."/>
            <person name="Yin C."/>
            <person name="Cornejo O.E."/>
            <person name="Hulbert S.H."/>
            <person name="Chen X."/>
        </authorList>
    </citation>
    <scope>NUCLEOTIDE SEQUENCE [LARGE SCALE GENOMIC DNA]</scope>
    <source>
        <strain evidence="5">93TX-2</strain>
    </source>
</reference>
<evidence type="ECO:0000256" key="1">
    <source>
        <dbReference type="ARBA" id="ARBA00001968"/>
    </source>
</evidence>
<dbReference type="OrthoDB" id="2505871at2759"/>
<dbReference type="AlphaFoldDB" id="A0A2S4WCY3"/>
<dbReference type="VEuPathDB" id="FungiDB:PSHT_04434"/>
<dbReference type="GO" id="GO:0046872">
    <property type="term" value="F:metal ion binding"/>
    <property type="evidence" value="ECO:0007669"/>
    <property type="project" value="UniProtKB-KW"/>
</dbReference>
<reference evidence="4 5" key="1">
    <citation type="submission" date="2017-12" db="EMBL/GenBank/DDBJ databases">
        <title>Gene loss provides genomic basis for host adaptation in cereal stripe rust fungi.</title>
        <authorList>
            <person name="Xia C."/>
        </authorList>
    </citation>
    <scope>NUCLEOTIDE SEQUENCE [LARGE SCALE GENOMIC DNA]</scope>
    <source>
        <strain evidence="4 5">93TX-2</strain>
    </source>
</reference>
<dbReference type="EMBL" id="PKSM01000045">
    <property type="protein sequence ID" value="POW19640.1"/>
    <property type="molecule type" value="Genomic_DNA"/>
</dbReference>
<sequence>MYVQWPNRERRAEISEVLRMEGFEGCMGFVDGTTIPLFQRPGFDGETFFDRKKRYSLNAQIQGVQEDATACELIEYFDEGQYLLADSAYELTNTVIPSYKSPASNSSINTEFNYCVAKARVRNEHTIGILKARWSSLREM</sequence>
<keyword evidence="2" id="KW-0479">Metal-binding</keyword>
<dbReference type="InterPro" id="IPR027806">
    <property type="entry name" value="HARBI1_dom"/>
</dbReference>
<proteinExistence type="predicted"/>
<gene>
    <name evidence="4" type="ORF">PSHT_04434</name>
</gene>
<comment type="caution">
    <text evidence="4">The sequence shown here is derived from an EMBL/GenBank/DDBJ whole genome shotgun (WGS) entry which is preliminary data.</text>
</comment>
<evidence type="ECO:0000259" key="3">
    <source>
        <dbReference type="Pfam" id="PF13359"/>
    </source>
</evidence>
<evidence type="ECO:0000313" key="5">
    <source>
        <dbReference type="Proteomes" id="UP000238274"/>
    </source>
</evidence>
<dbReference type="Pfam" id="PF13359">
    <property type="entry name" value="DDE_Tnp_4"/>
    <property type="match status" value="1"/>
</dbReference>
<name>A0A2S4WCY3_9BASI</name>
<evidence type="ECO:0000313" key="4">
    <source>
        <dbReference type="EMBL" id="POW19640.1"/>
    </source>
</evidence>
<reference evidence="5" key="2">
    <citation type="journal article" date="2018" name="BMC Genomics">
        <title>Genomic insights into host adaptation between the wheat stripe rust pathogen (Puccinia striiformis f. sp. tritici) and the barley stripe rust pathogen (Puccinia striiformis f. sp. hordei).</title>
        <authorList>
            <person name="Xia C."/>
            <person name="Wang M."/>
            <person name="Yin C."/>
            <person name="Cornejo O.E."/>
            <person name="Hulbert S.H."/>
            <person name="Chen X."/>
        </authorList>
    </citation>
    <scope>NUCLEOTIDE SEQUENCE [LARGE SCALE GENOMIC DNA]</scope>
    <source>
        <strain evidence="5">93TX-2</strain>
    </source>
</reference>
<feature type="domain" description="DDE Tnp4" evidence="3">
    <location>
        <begin position="71"/>
        <end position="138"/>
    </location>
</feature>